<reference evidence="2" key="1">
    <citation type="submission" date="2021-02" db="EMBL/GenBank/DDBJ databases">
        <authorList>
            <person name="Nowell W R."/>
        </authorList>
    </citation>
    <scope>NUCLEOTIDE SEQUENCE</scope>
</reference>
<evidence type="ECO:0008006" key="4">
    <source>
        <dbReference type="Google" id="ProtNLM"/>
    </source>
</evidence>
<evidence type="ECO:0000313" key="2">
    <source>
        <dbReference type="EMBL" id="CAF1676347.1"/>
    </source>
</evidence>
<evidence type="ECO:0000313" key="3">
    <source>
        <dbReference type="Proteomes" id="UP000663828"/>
    </source>
</evidence>
<dbReference type="Proteomes" id="UP000663828">
    <property type="component" value="Unassembled WGS sequence"/>
</dbReference>
<feature type="transmembrane region" description="Helical" evidence="1">
    <location>
        <begin position="93"/>
        <end position="113"/>
    </location>
</feature>
<dbReference type="AlphaFoldDB" id="A0A816GNJ7"/>
<accession>A0A816GNJ7</accession>
<protein>
    <recommendedName>
        <fullName evidence="4">G-protein coupled receptors family 1 profile domain-containing protein</fullName>
    </recommendedName>
</protein>
<feature type="transmembrane region" description="Helical" evidence="1">
    <location>
        <begin position="62"/>
        <end position="81"/>
    </location>
</feature>
<keyword evidence="3" id="KW-1185">Reference proteome</keyword>
<sequence>MALTNRSDSALFITVNSPTLLSSSSLYYSSTMAGRSLVYPNETTTEAGSKHLKFVENLTTQITLIVSVIGLIGNACTMIVLNRQAMRKWRSSMLLSALAGVDFLYLLIIFLSIVDTSTGSIIGFHRSLILILRYHLRYNGSLLFFSHYMPIRSYQVVRQQ</sequence>
<dbReference type="EMBL" id="CAJNOR010014019">
    <property type="protein sequence ID" value="CAF1676347.1"/>
    <property type="molecule type" value="Genomic_DNA"/>
</dbReference>
<organism evidence="2 3">
    <name type="scientific">Adineta ricciae</name>
    <name type="common">Rotifer</name>
    <dbReference type="NCBI Taxonomy" id="249248"/>
    <lineage>
        <taxon>Eukaryota</taxon>
        <taxon>Metazoa</taxon>
        <taxon>Spiralia</taxon>
        <taxon>Gnathifera</taxon>
        <taxon>Rotifera</taxon>
        <taxon>Eurotatoria</taxon>
        <taxon>Bdelloidea</taxon>
        <taxon>Adinetida</taxon>
        <taxon>Adinetidae</taxon>
        <taxon>Adineta</taxon>
    </lineage>
</organism>
<dbReference type="Gene3D" id="1.20.1070.10">
    <property type="entry name" value="Rhodopsin 7-helix transmembrane proteins"/>
    <property type="match status" value="1"/>
</dbReference>
<dbReference type="SUPFAM" id="SSF81321">
    <property type="entry name" value="Family A G protein-coupled receptor-like"/>
    <property type="match status" value="1"/>
</dbReference>
<keyword evidence="1" id="KW-1133">Transmembrane helix</keyword>
<keyword evidence="1" id="KW-0812">Transmembrane</keyword>
<gene>
    <name evidence="2" type="ORF">XAT740_LOCUS59677</name>
</gene>
<evidence type="ECO:0000256" key="1">
    <source>
        <dbReference type="SAM" id="Phobius"/>
    </source>
</evidence>
<comment type="caution">
    <text evidence="2">The sequence shown here is derived from an EMBL/GenBank/DDBJ whole genome shotgun (WGS) entry which is preliminary data.</text>
</comment>
<name>A0A816GNJ7_ADIRI</name>
<proteinExistence type="predicted"/>
<keyword evidence="1" id="KW-0472">Membrane</keyword>